<feature type="compositionally biased region" description="Low complexity" evidence="1">
    <location>
        <begin position="82"/>
        <end position="95"/>
    </location>
</feature>
<accession>A0A9Q3CJJ8</accession>
<dbReference type="AlphaFoldDB" id="A0A9Q3CJJ8"/>
<comment type="caution">
    <text evidence="2">The sequence shown here is derived from an EMBL/GenBank/DDBJ whole genome shotgun (WGS) entry which is preliminary data.</text>
</comment>
<reference evidence="2" key="1">
    <citation type="submission" date="2021-03" db="EMBL/GenBank/DDBJ databases">
        <title>Draft genome sequence of rust myrtle Austropuccinia psidii MF-1, a brazilian biotype.</title>
        <authorList>
            <person name="Quecine M.C."/>
            <person name="Pachon D.M.R."/>
            <person name="Bonatelli M.L."/>
            <person name="Correr F.H."/>
            <person name="Franceschini L.M."/>
            <person name="Leite T.F."/>
            <person name="Margarido G.R.A."/>
            <person name="Almeida C.A."/>
            <person name="Ferrarezi J.A."/>
            <person name="Labate C.A."/>
        </authorList>
    </citation>
    <scope>NUCLEOTIDE SEQUENCE</scope>
    <source>
        <strain evidence="2">MF-1</strain>
    </source>
</reference>
<dbReference type="OrthoDB" id="5552562at2759"/>
<evidence type="ECO:0008006" key="4">
    <source>
        <dbReference type="Google" id="ProtNLM"/>
    </source>
</evidence>
<keyword evidence="3" id="KW-1185">Reference proteome</keyword>
<evidence type="ECO:0000313" key="3">
    <source>
        <dbReference type="Proteomes" id="UP000765509"/>
    </source>
</evidence>
<sequence>MKEGKNVSLYISDFKSLISIIGDWGERAIIHHFRKGFPSRILDQLAANPSKIYSLQNLMDINLEFDTRYQKRQKEKKPEALKSNSYHPQNSSSSSQKKKNFQKGENPHSSLLNRDLKMMNC</sequence>
<evidence type="ECO:0000313" key="2">
    <source>
        <dbReference type="EMBL" id="MBW0485209.1"/>
    </source>
</evidence>
<proteinExistence type="predicted"/>
<organism evidence="2 3">
    <name type="scientific">Austropuccinia psidii MF-1</name>
    <dbReference type="NCBI Taxonomy" id="1389203"/>
    <lineage>
        <taxon>Eukaryota</taxon>
        <taxon>Fungi</taxon>
        <taxon>Dikarya</taxon>
        <taxon>Basidiomycota</taxon>
        <taxon>Pucciniomycotina</taxon>
        <taxon>Pucciniomycetes</taxon>
        <taxon>Pucciniales</taxon>
        <taxon>Sphaerophragmiaceae</taxon>
        <taxon>Austropuccinia</taxon>
    </lineage>
</organism>
<evidence type="ECO:0000256" key="1">
    <source>
        <dbReference type="SAM" id="MobiDB-lite"/>
    </source>
</evidence>
<feature type="region of interest" description="Disordered" evidence="1">
    <location>
        <begin position="69"/>
        <end position="121"/>
    </location>
</feature>
<dbReference type="EMBL" id="AVOT02008058">
    <property type="protein sequence ID" value="MBW0485209.1"/>
    <property type="molecule type" value="Genomic_DNA"/>
</dbReference>
<protein>
    <recommendedName>
        <fullName evidence="4">Retrotransposon gag domain-containing protein</fullName>
    </recommendedName>
</protein>
<gene>
    <name evidence="2" type="ORF">O181_024924</name>
</gene>
<name>A0A9Q3CJJ8_9BASI</name>
<dbReference type="Proteomes" id="UP000765509">
    <property type="component" value="Unassembled WGS sequence"/>
</dbReference>